<evidence type="ECO:0000313" key="2">
    <source>
        <dbReference type="Proteomes" id="UP000616151"/>
    </source>
</evidence>
<keyword evidence="2" id="KW-1185">Reference proteome</keyword>
<gene>
    <name evidence="1" type="ORF">JHL16_11595</name>
</gene>
<protein>
    <submittedName>
        <fullName evidence="1">Uncharacterized protein</fullName>
    </submittedName>
</protein>
<dbReference type="Proteomes" id="UP000616151">
    <property type="component" value="Unassembled WGS sequence"/>
</dbReference>
<proteinExistence type="predicted"/>
<accession>A0ACC5R2V2</accession>
<reference evidence="1" key="1">
    <citation type="submission" date="2021-01" db="EMBL/GenBank/DDBJ databases">
        <authorList>
            <person name="Sun Q."/>
        </authorList>
    </citation>
    <scope>NUCLEOTIDE SEQUENCE</scope>
    <source>
        <strain evidence="1">YIM B02566</strain>
    </source>
</reference>
<dbReference type="EMBL" id="JAENHL010000007">
    <property type="protein sequence ID" value="MBK1866990.1"/>
    <property type="molecule type" value="Genomic_DNA"/>
</dbReference>
<sequence length="134" mass="14985">MDWYLHRQAIGRAGPALMMVSIMWLIAGYFYFDPFVRLGFVPAPKASWGETAHWLYIETAVRGGISAGVGVLIGYVILYARLRRGARFGPVSWWIYVLAVSVFPFGLIIGLAALHYLLPFWIPGFDLFAELAAS</sequence>
<name>A0ACC5R2V2_9HYPH</name>
<evidence type="ECO:0000313" key="1">
    <source>
        <dbReference type="EMBL" id="MBK1866990.1"/>
    </source>
</evidence>
<comment type="caution">
    <text evidence="1">The sequence shown here is derived from an EMBL/GenBank/DDBJ whole genome shotgun (WGS) entry which is preliminary data.</text>
</comment>
<organism evidence="1 2">
    <name type="scientific">Taklimakanibacter albus</name>
    <dbReference type="NCBI Taxonomy" id="2800327"/>
    <lineage>
        <taxon>Bacteria</taxon>
        <taxon>Pseudomonadati</taxon>
        <taxon>Pseudomonadota</taxon>
        <taxon>Alphaproteobacteria</taxon>
        <taxon>Hyphomicrobiales</taxon>
        <taxon>Aestuariivirgaceae</taxon>
        <taxon>Taklimakanibacter</taxon>
    </lineage>
</organism>